<dbReference type="EC" id="3.5.1.4" evidence="3"/>
<accession>A0ABZ2PJV1</accession>
<dbReference type="PROSITE" id="PS00571">
    <property type="entry name" value="AMIDASES"/>
    <property type="match status" value="1"/>
</dbReference>
<dbReference type="RefSeq" id="WP_338888786.1">
    <property type="nucleotide sequence ID" value="NZ_CP147846.1"/>
</dbReference>
<evidence type="ECO:0000313" key="5">
    <source>
        <dbReference type="EMBL" id="WXG68525.1"/>
    </source>
</evidence>
<evidence type="ECO:0000256" key="1">
    <source>
        <dbReference type="ARBA" id="ARBA00001311"/>
    </source>
</evidence>
<dbReference type="InterPro" id="IPR000120">
    <property type="entry name" value="Amidase"/>
</dbReference>
<dbReference type="EMBL" id="CP147846">
    <property type="protein sequence ID" value="WXG68525.1"/>
    <property type="molecule type" value="Genomic_DNA"/>
</dbReference>
<organism evidence="5 6">
    <name type="scientific">Rhodococcus sovatensis</name>
    <dbReference type="NCBI Taxonomy" id="1805840"/>
    <lineage>
        <taxon>Bacteria</taxon>
        <taxon>Bacillati</taxon>
        <taxon>Actinomycetota</taxon>
        <taxon>Actinomycetes</taxon>
        <taxon>Mycobacteriales</taxon>
        <taxon>Nocardiaceae</taxon>
        <taxon>Rhodococcus</taxon>
    </lineage>
</organism>
<dbReference type="InterPro" id="IPR036928">
    <property type="entry name" value="AS_sf"/>
</dbReference>
<sequence>MRVDEYRKYDGLGLAELVACGDVTPRELLDCALARSSSVDPGLNSIVRLMIEQADEQLTRPLHGPFAGVPFLIKDLAQDYAGLPTASGSKALTDLAAPEHSTVVQRWLDAGLVIFGKTNTPEFGSKGITESVLYGPARNPWDRSRTPGGSSGGSAASVAAGIVPVAGANDGGGSIRIPASCCGLVGLKPGRGLVPSGPTVGEAMHGAAVHGVVSRSVRDTAAMLDAIAGGEPTSGFMPARPEESFLSRMDKDPRSLRIGMYATTSMCPTPDPEAVAAMESAAKTLIDLGHTVELLDAPPFDDAALNREFLLAWFAYLAYEIDDVKRRTGCRDDAFERDSRVMAALGRSASSVDYLNAVEGRHRHVRALASYFETYDLLLTPTLAELPPRIGAFDLPKPLHLASELLLRSRTTGVLRHTGTVDRIIEDSISWIPYTQLANVTGRPALSLPLHWTPSGLPMGAHFTAPLGGEGLLVQLAAQLERAVPWGDRYAEVS</sequence>
<dbReference type="PANTHER" id="PTHR11895">
    <property type="entry name" value="TRANSAMIDASE"/>
    <property type="match status" value="1"/>
</dbReference>
<evidence type="ECO:0000256" key="2">
    <source>
        <dbReference type="ARBA" id="ARBA00009199"/>
    </source>
</evidence>
<keyword evidence="6" id="KW-1185">Reference proteome</keyword>
<evidence type="ECO:0000259" key="4">
    <source>
        <dbReference type="Pfam" id="PF01425"/>
    </source>
</evidence>
<dbReference type="Pfam" id="PF01425">
    <property type="entry name" value="Amidase"/>
    <property type="match status" value="1"/>
</dbReference>
<dbReference type="Proteomes" id="UP001432000">
    <property type="component" value="Chromosome"/>
</dbReference>
<comment type="similarity">
    <text evidence="2">Belongs to the amidase family.</text>
</comment>
<dbReference type="SUPFAM" id="SSF75304">
    <property type="entry name" value="Amidase signature (AS) enzymes"/>
    <property type="match status" value="1"/>
</dbReference>
<dbReference type="PANTHER" id="PTHR11895:SF7">
    <property type="entry name" value="GLUTAMYL-TRNA(GLN) AMIDOTRANSFERASE SUBUNIT A, MITOCHONDRIAL"/>
    <property type="match status" value="1"/>
</dbReference>
<proteinExistence type="inferred from homology"/>
<evidence type="ECO:0000256" key="3">
    <source>
        <dbReference type="ARBA" id="ARBA00012922"/>
    </source>
</evidence>
<protein>
    <recommendedName>
        <fullName evidence="3">amidase</fullName>
        <ecNumber evidence="3">3.5.1.4</ecNumber>
    </recommendedName>
</protein>
<evidence type="ECO:0000313" key="6">
    <source>
        <dbReference type="Proteomes" id="UP001432000"/>
    </source>
</evidence>
<reference evidence="5 6" key="1">
    <citation type="submission" date="2024-03" db="EMBL/GenBank/DDBJ databases">
        <title>Natural products discovery in diverse microorganisms through a two-stage MS feature dereplication strategy.</title>
        <authorList>
            <person name="Zhang R."/>
        </authorList>
    </citation>
    <scope>NUCLEOTIDE SEQUENCE [LARGE SCALE GENOMIC DNA]</scope>
    <source>
        <strain evidence="5 6">18930</strain>
    </source>
</reference>
<dbReference type="InterPro" id="IPR020556">
    <property type="entry name" value="Amidase_CS"/>
</dbReference>
<dbReference type="Gene3D" id="3.90.1300.10">
    <property type="entry name" value="Amidase signature (AS) domain"/>
    <property type="match status" value="1"/>
</dbReference>
<comment type="catalytic activity">
    <reaction evidence="1">
        <text>a monocarboxylic acid amide + H2O = a monocarboxylate + NH4(+)</text>
        <dbReference type="Rhea" id="RHEA:12020"/>
        <dbReference type="ChEBI" id="CHEBI:15377"/>
        <dbReference type="ChEBI" id="CHEBI:28938"/>
        <dbReference type="ChEBI" id="CHEBI:35757"/>
        <dbReference type="ChEBI" id="CHEBI:83628"/>
        <dbReference type="EC" id="3.5.1.4"/>
    </reaction>
</comment>
<feature type="domain" description="Amidase" evidence="4">
    <location>
        <begin position="27"/>
        <end position="473"/>
    </location>
</feature>
<name>A0ABZ2PJV1_9NOCA</name>
<dbReference type="InterPro" id="IPR023631">
    <property type="entry name" value="Amidase_dom"/>
</dbReference>
<gene>
    <name evidence="5" type="ORF">WDS16_25610</name>
</gene>